<comment type="subcellular location">
    <subcellularLocation>
        <location evidence="1">Membrane</location>
        <topology evidence="1">Multi-pass membrane protein</topology>
    </subcellularLocation>
</comment>
<evidence type="ECO:0000256" key="4">
    <source>
        <dbReference type="ARBA" id="ARBA00022989"/>
    </source>
</evidence>
<name>A0A942E6Z2_9HYPH</name>
<dbReference type="SUPFAM" id="SSF81324">
    <property type="entry name" value="Voltage-gated potassium channels"/>
    <property type="match status" value="1"/>
</dbReference>
<evidence type="ECO:0000256" key="6">
    <source>
        <dbReference type="ARBA" id="ARBA00023136"/>
    </source>
</evidence>
<feature type="transmembrane region" description="Helical" evidence="8">
    <location>
        <begin position="42"/>
        <end position="61"/>
    </location>
</feature>
<keyword evidence="2" id="KW-0813">Transport</keyword>
<evidence type="ECO:0000256" key="1">
    <source>
        <dbReference type="ARBA" id="ARBA00004141"/>
    </source>
</evidence>
<feature type="domain" description="Potassium channel" evidence="9">
    <location>
        <begin position="161"/>
        <end position="232"/>
    </location>
</feature>
<feature type="transmembrane region" description="Helical" evidence="8">
    <location>
        <begin position="153"/>
        <end position="175"/>
    </location>
</feature>
<dbReference type="Proteomes" id="UP000678281">
    <property type="component" value="Unassembled WGS sequence"/>
</dbReference>
<sequence>MHSDKDKPAGEDEDRHSGYSRLRSKLRLLYHSQSSKAQRFQFSVLVVDLAIIVFFIASPLLRENDSFLWIDYSIALLLAVDLTARALASTDIKRWLRQVPVILDVFILVTLLAPTWFFNLGFLRILRLWTMTRSSTFWRPLNRRGYAEYRETIQAVINLLVFLFVVTGFVYTAFANRGAEGIAGYVDALYFTVATVTTTGFGDITLPGTWGKLASISIMIVGISLFVKLAQSIFRPNKVHFPCPQCGLQNHDPDAVHCKACGHILNIPDPGNY</sequence>
<evidence type="ECO:0000256" key="5">
    <source>
        <dbReference type="ARBA" id="ARBA00023065"/>
    </source>
</evidence>
<dbReference type="GO" id="GO:0001508">
    <property type="term" value="P:action potential"/>
    <property type="evidence" value="ECO:0007669"/>
    <property type="project" value="TreeGrafter"/>
</dbReference>
<evidence type="ECO:0000256" key="8">
    <source>
        <dbReference type="SAM" id="Phobius"/>
    </source>
</evidence>
<dbReference type="PANTHER" id="PTHR11537">
    <property type="entry name" value="VOLTAGE-GATED POTASSIUM CHANNEL"/>
    <property type="match status" value="1"/>
</dbReference>
<feature type="transmembrane region" description="Helical" evidence="8">
    <location>
        <begin position="99"/>
        <end position="118"/>
    </location>
</feature>
<keyword evidence="3 8" id="KW-0812">Transmembrane</keyword>
<dbReference type="GO" id="GO:0005249">
    <property type="term" value="F:voltage-gated potassium channel activity"/>
    <property type="evidence" value="ECO:0007669"/>
    <property type="project" value="InterPro"/>
</dbReference>
<keyword evidence="11" id="KW-1185">Reference proteome</keyword>
<keyword evidence="4 8" id="KW-1133">Transmembrane helix</keyword>
<feature type="transmembrane region" description="Helical" evidence="8">
    <location>
        <begin position="182"/>
        <end position="201"/>
    </location>
</feature>
<dbReference type="RefSeq" id="WP_212658131.1">
    <property type="nucleotide sequence ID" value="NZ_JAGXTP010000001.1"/>
</dbReference>
<dbReference type="AlphaFoldDB" id="A0A942E6Z2"/>
<dbReference type="Gene3D" id="1.10.287.70">
    <property type="match status" value="1"/>
</dbReference>
<dbReference type="InterPro" id="IPR013099">
    <property type="entry name" value="K_chnl_dom"/>
</dbReference>
<reference evidence="10" key="1">
    <citation type="submission" date="2021-04" db="EMBL/GenBank/DDBJ databases">
        <title>Devosia litorisediminis sp. nov., isolated from a sand dune.</title>
        <authorList>
            <person name="Park S."/>
            <person name="Yoon J.-H."/>
        </authorList>
    </citation>
    <scope>NUCLEOTIDE SEQUENCE</scope>
    <source>
        <strain evidence="10">BSSL-BM10</strain>
    </source>
</reference>
<dbReference type="GO" id="GO:0008076">
    <property type="term" value="C:voltage-gated potassium channel complex"/>
    <property type="evidence" value="ECO:0007669"/>
    <property type="project" value="InterPro"/>
</dbReference>
<gene>
    <name evidence="10" type="ORF">KD146_07795</name>
</gene>
<dbReference type="InterPro" id="IPR028325">
    <property type="entry name" value="VG_K_chnl"/>
</dbReference>
<evidence type="ECO:0000259" key="9">
    <source>
        <dbReference type="Pfam" id="PF07885"/>
    </source>
</evidence>
<dbReference type="InterPro" id="IPR003938">
    <property type="entry name" value="K_chnl_volt-dep_EAG/ELK/ERG"/>
</dbReference>
<proteinExistence type="predicted"/>
<evidence type="ECO:0000313" key="10">
    <source>
        <dbReference type="EMBL" id="MBS3848597.1"/>
    </source>
</evidence>
<keyword evidence="6 8" id="KW-0472">Membrane</keyword>
<keyword evidence="5" id="KW-0406">Ion transport</keyword>
<feature type="transmembrane region" description="Helical" evidence="8">
    <location>
        <begin position="213"/>
        <end position="230"/>
    </location>
</feature>
<dbReference type="Pfam" id="PF07885">
    <property type="entry name" value="Ion_trans_2"/>
    <property type="match status" value="1"/>
</dbReference>
<organism evidence="10 11">
    <name type="scientific">Devosia litorisediminis</name>
    <dbReference type="NCBI Taxonomy" id="2829817"/>
    <lineage>
        <taxon>Bacteria</taxon>
        <taxon>Pseudomonadati</taxon>
        <taxon>Pseudomonadota</taxon>
        <taxon>Alphaproteobacteria</taxon>
        <taxon>Hyphomicrobiales</taxon>
        <taxon>Devosiaceae</taxon>
        <taxon>Devosia</taxon>
    </lineage>
</organism>
<evidence type="ECO:0000256" key="7">
    <source>
        <dbReference type="ARBA" id="ARBA00023303"/>
    </source>
</evidence>
<evidence type="ECO:0000256" key="2">
    <source>
        <dbReference type="ARBA" id="ARBA00022448"/>
    </source>
</evidence>
<comment type="caution">
    <text evidence="10">The sequence shown here is derived from an EMBL/GenBank/DDBJ whole genome shotgun (WGS) entry which is preliminary data.</text>
</comment>
<protein>
    <submittedName>
        <fullName evidence="10">Potassium channel family protein</fullName>
    </submittedName>
</protein>
<accession>A0A942E6Z2</accession>
<dbReference type="PANTHER" id="PTHR11537:SF254">
    <property type="entry name" value="POTASSIUM VOLTAGE-GATED CHANNEL PROTEIN SHAB"/>
    <property type="match status" value="1"/>
</dbReference>
<evidence type="ECO:0000256" key="3">
    <source>
        <dbReference type="ARBA" id="ARBA00022692"/>
    </source>
</evidence>
<dbReference type="PRINTS" id="PR01463">
    <property type="entry name" value="EAGCHANLFMLY"/>
</dbReference>
<keyword evidence="7 10" id="KW-0407">Ion channel</keyword>
<dbReference type="EMBL" id="JAGXTP010000001">
    <property type="protein sequence ID" value="MBS3848597.1"/>
    <property type="molecule type" value="Genomic_DNA"/>
</dbReference>
<feature type="transmembrane region" description="Helical" evidence="8">
    <location>
        <begin position="67"/>
        <end position="87"/>
    </location>
</feature>
<evidence type="ECO:0000313" key="11">
    <source>
        <dbReference type="Proteomes" id="UP000678281"/>
    </source>
</evidence>